<reference evidence="6 7" key="1">
    <citation type="submission" date="2021-04" db="EMBL/GenBank/DDBJ databases">
        <title>Molecular and phenotypic characterization and identification of bacterial isolates recovered from the Anatolian ground squirrels (Spermophilus xanthoprymnus) and which have the potential to form a new species in the Campylobacter genus.</title>
        <authorList>
            <person name="Aydin F."/>
            <person name="Abay S."/>
            <person name="Kayman T."/>
            <person name="Karakaya E."/>
            <person name="Mustak H.K."/>
            <person name="Mustak I.B."/>
            <person name="Bilgin N."/>
            <person name="Duzler A."/>
            <person name="Sahin O."/>
            <person name="Guran O."/>
            <person name="Saticioglu I.B."/>
        </authorList>
    </citation>
    <scope>NUCLEOTIDE SEQUENCE [LARGE SCALE GENOMIC DNA]</scope>
    <source>
        <strain evidence="7">faydin-G24</strain>
    </source>
</reference>
<evidence type="ECO:0000256" key="5">
    <source>
        <dbReference type="SAM" id="Coils"/>
    </source>
</evidence>
<evidence type="ECO:0000256" key="2">
    <source>
        <dbReference type="ARBA" id="ARBA00009840"/>
    </source>
</evidence>
<dbReference type="PANTHER" id="PTHR30563">
    <property type="entry name" value="DNA RECOMBINATION PROTEIN RMUC"/>
    <property type="match status" value="1"/>
</dbReference>
<keyword evidence="3 5" id="KW-0175">Coiled coil</keyword>
<accession>A0ABS5HL81</accession>
<keyword evidence="4" id="KW-0233">DNA recombination</keyword>
<evidence type="ECO:0000256" key="4">
    <source>
        <dbReference type="ARBA" id="ARBA00023172"/>
    </source>
</evidence>
<evidence type="ECO:0000313" key="7">
    <source>
        <dbReference type="Proteomes" id="UP000682951"/>
    </source>
</evidence>
<proteinExistence type="inferred from homology"/>
<feature type="coiled-coil region" evidence="5">
    <location>
        <begin position="23"/>
        <end position="92"/>
    </location>
</feature>
<dbReference type="EMBL" id="JAGSSW010000008">
    <property type="protein sequence ID" value="MBR8464517.1"/>
    <property type="molecule type" value="Genomic_DNA"/>
</dbReference>
<dbReference type="InterPro" id="IPR003798">
    <property type="entry name" value="DNA_recombination_RmuC"/>
</dbReference>
<evidence type="ECO:0000313" key="6">
    <source>
        <dbReference type="EMBL" id="MBR8464517.1"/>
    </source>
</evidence>
<evidence type="ECO:0000256" key="1">
    <source>
        <dbReference type="ARBA" id="ARBA00003416"/>
    </source>
</evidence>
<protein>
    <submittedName>
        <fullName evidence="6">DNA recombination protein RmuC</fullName>
    </submittedName>
</protein>
<name>A0ABS5HL81_9BACT</name>
<dbReference type="Pfam" id="PF02646">
    <property type="entry name" value="RmuC"/>
    <property type="match status" value="1"/>
</dbReference>
<organism evidence="6 7">
    <name type="scientific">Campylobacter anatolicus</name>
    <dbReference type="NCBI Taxonomy" id="2829105"/>
    <lineage>
        <taxon>Bacteria</taxon>
        <taxon>Pseudomonadati</taxon>
        <taxon>Campylobacterota</taxon>
        <taxon>Epsilonproteobacteria</taxon>
        <taxon>Campylobacterales</taxon>
        <taxon>Campylobacteraceae</taxon>
        <taxon>Campylobacter</taxon>
    </lineage>
</organism>
<dbReference type="PANTHER" id="PTHR30563:SF0">
    <property type="entry name" value="DNA RECOMBINATION PROTEIN RMUC"/>
    <property type="match status" value="1"/>
</dbReference>
<sequence>MIFAYKRDKFELQKDLIQTSGELISLKKREIELEHETSELRQEIGVANERAKGYAQQGEFWRESLSERESEIRALNSDKNALLQELSALKSTLNERQKSEIERERNFTETQKSLSIQFENLANKIFDEKTSAFNKFNQNSIELLLKPLREQIISFQNRVNEVHSESLKSGASLSEQIKNVLNVGLSMSNEAKNLTTALKGSNKIAGNWGEAQLERTLQAAGLVKDEHYFTQQRFKDDNGLYLVPDFVVAMPDNKCVIIDSKVSLVAYSEVIEAVNVGSEALLQSAMKSHINSIKAHIDGLSRKDYASIMDGRSPDFVLMFMPIEPAFIEAMKFDATLFNYGYERRVVLVSHTTLMPILRTIANLWRIEQGNAKALEIATRAADIYNKVIAVGEALLKLGGTLNTASNHYNQVITSLVGRQGLVGRVEKFRQISNKAIQNMPELNEINTHFETEKLENLIEKNTDDKSLGDKRL</sequence>
<comment type="function">
    <text evidence="1">Involved in DNA recombination.</text>
</comment>
<keyword evidence="7" id="KW-1185">Reference proteome</keyword>
<comment type="caution">
    <text evidence="6">The sequence shown here is derived from an EMBL/GenBank/DDBJ whole genome shotgun (WGS) entry which is preliminary data.</text>
</comment>
<dbReference type="Proteomes" id="UP000682951">
    <property type="component" value="Unassembled WGS sequence"/>
</dbReference>
<evidence type="ECO:0000256" key="3">
    <source>
        <dbReference type="ARBA" id="ARBA00023054"/>
    </source>
</evidence>
<comment type="similarity">
    <text evidence="2">Belongs to the RmuC family.</text>
</comment>
<gene>
    <name evidence="6" type="primary">rmuC</name>
    <name evidence="6" type="ORF">KDD93_08070</name>
</gene>